<dbReference type="Pfam" id="PF10137">
    <property type="entry name" value="CAP12-PCTIR_TIR"/>
    <property type="match status" value="1"/>
</dbReference>
<comment type="caution">
    <text evidence="2">The sequence shown here is derived from an EMBL/GenBank/DDBJ whole genome shotgun (WGS) entry which is preliminary data.</text>
</comment>
<organism evidence="2 3">
    <name type="scientific">Rhodocyclus tenuis</name>
    <name type="common">Rhodospirillum tenue</name>
    <dbReference type="NCBI Taxonomy" id="1066"/>
    <lineage>
        <taxon>Bacteria</taxon>
        <taxon>Pseudomonadati</taxon>
        <taxon>Pseudomonadota</taxon>
        <taxon>Betaproteobacteria</taxon>
        <taxon>Rhodocyclales</taxon>
        <taxon>Rhodocyclaceae</taxon>
        <taxon>Rhodocyclus</taxon>
    </lineage>
</organism>
<reference evidence="2 3" key="1">
    <citation type="submission" date="2019-10" db="EMBL/GenBank/DDBJ databases">
        <title>Whole-genome sequence of the purple nonsulfur photosynthetic bacterium Rhodocyclus tenuis.</title>
        <authorList>
            <person name="Kyndt J.A."/>
            <person name="Meyer T.E."/>
        </authorList>
    </citation>
    <scope>NUCLEOTIDE SEQUENCE [LARGE SCALE GENOMIC DNA]</scope>
    <source>
        <strain evidence="2 3">DSM 110</strain>
    </source>
</reference>
<evidence type="ECO:0000259" key="1">
    <source>
        <dbReference type="Pfam" id="PF10137"/>
    </source>
</evidence>
<dbReference type="EMBL" id="WIXJ01000004">
    <property type="protein sequence ID" value="MQY51654.1"/>
    <property type="molecule type" value="Genomic_DNA"/>
</dbReference>
<evidence type="ECO:0000313" key="3">
    <source>
        <dbReference type="Proteomes" id="UP000480275"/>
    </source>
</evidence>
<proteinExistence type="predicted"/>
<dbReference type="Proteomes" id="UP000480275">
    <property type="component" value="Unassembled WGS sequence"/>
</dbReference>
<accession>A0A6L5JYC1</accession>
<dbReference type="AlphaFoldDB" id="A0A6L5JYC1"/>
<dbReference type="GO" id="GO:0050135">
    <property type="term" value="F:NADP+ nucleosidase activity"/>
    <property type="evidence" value="ECO:0007669"/>
    <property type="project" value="InterPro"/>
</dbReference>
<evidence type="ECO:0000313" key="2">
    <source>
        <dbReference type="EMBL" id="MQY51654.1"/>
    </source>
</evidence>
<feature type="domain" description="CD-NTase-associated protein 12/Pycsar effector protein TIR" evidence="1">
    <location>
        <begin position="230"/>
        <end position="346"/>
    </location>
</feature>
<dbReference type="OrthoDB" id="5180013at2"/>
<gene>
    <name evidence="2" type="ORF">GHK24_07705</name>
</gene>
<protein>
    <recommendedName>
        <fullName evidence="1">CD-NTase-associated protein 12/Pycsar effector protein TIR domain-containing protein</fullName>
    </recommendedName>
</protein>
<dbReference type="InterPro" id="IPR019302">
    <property type="entry name" value="CAP12/PCTIR_TIR_dom"/>
</dbReference>
<name>A0A6L5JYC1_RHOTE</name>
<sequence length="366" mass="40095">MIAKPQVSVEKRIKVSQTEIPRESLAKALSIAEAIWENFAGKGAAPHDVALALDLSPTSGHWRNLCGTSIAYGLTEGGYNANTIELTALGRAIVAPTSEGEDIAAKVQAILKPRVMGEFYKKYDKAKFPKENIAENVLVSLGVPKERAAEAVGLVRENGLFSGVLRDTKTGLFVALGSPSPHVQTKESSSDEEDVPSVQPDAFELEEFAKKVSGVVETKTQAALEEKNTNVFISHGKNRKIVDQLKELLTFGKFTPIVSVEKDAASIPVPEKVFEDMRLCYAAVIHVDKEGEFLDADGNTHTRLNENVLIEIGAAIALYRKRFILLVETGVKLPSNLQGLYRCEYEGDQLDYAATMKLLKTFNEFR</sequence>